<name>A0A9D2DW26_9FIRM</name>
<sequence length="76" mass="7666">MLAIVGFIFAFLMPIVGLICSIIGKSKVDECGGNGKELATAGIVISIITIVLYVIIVIASAAAAASIVNDVVSSLS</sequence>
<dbReference type="EMBL" id="DXBS01000028">
    <property type="protein sequence ID" value="HIZ24095.1"/>
    <property type="molecule type" value="Genomic_DNA"/>
</dbReference>
<feature type="transmembrane region" description="Helical" evidence="1">
    <location>
        <begin position="6"/>
        <end position="26"/>
    </location>
</feature>
<evidence type="ECO:0000259" key="2">
    <source>
        <dbReference type="Pfam" id="PF13828"/>
    </source>
</evidence>
<dbReference type="InterPro" id="IPR025241">
    <property type="entry name" value="DUF4190"/>
</dbReference>
<feature type="domain" description="DUF4190" evidence="2">
    <location>
        <begin position="2"/>
        <end position="55"/>
    </location>
</feature>
<evidence type="ECO:0000313" key="4">
    <source>
        <dbReference type="Proteomes" id="UP000824044"/>
    </source>
</evidence>
<reference evidence="3" key="2">
    <citation type="submission" date="2021-04" db="EMBL/GenBank/DDBJ databases">
        <authorList>
            <person name="Gilroy R."/>
        </authorList>
    </citation>
    <scope>NUCLEOTIDE SEQUENCE</scope>
    <source>
        <strain evidence="3">CHK33-5263</strain>
    </source>
</reference>
<gene>
    <name evidence="3" type="ORF">H9812_01260</name>
</gene>
<dbReference type="AlphaFoldDB" id="A0A9D2DW26"/>
<reference evidence="3" key="1">
    <citation type="journal article" date="2021" name="PeerJ">
        <title>Extensive microbial diversity within the chicken gut microbiome revealed by metagenomics and culture.</title>
        <authorList>
            <person name="Gilroy R."/>
            <person name="Ravi A."/>
            <person name="Getino M."/>
            <person name="Pursley I."/>
            <person name="Horton D.L."/>
            <person name="Alikhan N.F."/>
            <person name="Baker D."/>
            <person name="Gharbi K."/>
            <person name="Hall N."/>
            <person name="Watson M."/>
            <person name="Adriaenssens E.M."/>
            <person name="Foster-Nyarko E."/>
            <person name="Jarju S."/>
            <person name="Secka A."/>
            <person name="Antonio M."/>
            <person name="Oren A."/>
            <person name="Chaudhuri R.R."/>
            <person name="La Ragione R."/>
            <person name="Hildebrand F."/>
            <person name="Pallen M.J."/>
        </authorList>
    </citation>
    <scope>NUCLEOTIDE SEQUENCE</scope>
    <source>
        <strain evidence="3">CHK33-5263</strain>
    </source>
</reference>
<comment type="caution">
    <text evidence="3">The sequence shown here is derived from an EMBL/GenBank/DDBJ whole genome shotgun (WGS) entry which is preliminary data.</text>
</comment>
<keyword evidence="1" id="KW-0812">Transmembrane</keyword>
<evidence type="ECO:0000256" key="1">
    <source>
        <dbReference type="SAM" id="Phobius"/>
    </source>
</evidence>
<keyword evidence="1" id="KW-0472">Membrane</keyword>
<evidence type="ECO:0000313" key="3">
    <source>
        <dbReference type="EMBL" id="HIZ24095.1"/>
    </source>
</evidence>
<organism evidence="3 4">
    <name type="scientific">Candidatus Gallimonas intestinigallinarum</name>
    <dbReference type="NCBI Taxonomy" id="2838604"/>
    <lineage>
        <taxon>Bacteria</taxon>
        <taxon>Bacillati</taxon>
        <taxon>Bacillota</taxon>
        <taxon>Clostridia</taxon>
        <taxon>Candidatus Gallimonas</taxon>
    </lineage>
</organism>
<dbReference type="Pfam" id="PF13828">
    <property type="entry name" value="DUF4190"/>
    <property type="match status" value="1"/>
</dbReference>
<proteinExistence type="predicted"/>
<protein>
    <submittedName>
        <fullName evidence="3">DUF4190 domain-containing protein</fullName>
    </submittedName>
</protein>
<keyword evidence="1" id="KW-1133">Transmembrane helix</keyword>
<dbReference type="Proteomes" id="UP000824044">
    <property type="component" value="Unassembled WGS sequence"/>
</dbReference>
<feature type="transmembrane region" description="Helical" evidence="1">
    <location>
        <begin position="38"/>
        <end position="68"/>
    </location>
</feature>
<accession>A0A9D2DW26</accession>